<accession>A0A387FIT1</accession>
<reference evidence="1 2" key="1">
    <citation type="submission" date="2018-10" db="EMBL/GenBank/DDBJ databases">
        <title>Rhizobium etli, R. leguminosarum and a new Rhizobium genospecies from Phaseolus dumosus.</title>
        <authorList>
            <person name="Ramirez-Puebla S.T."/>
            <person name="Rogel-Hernandez M.A."/>
            <person name="Guerrero G."/>
            <person name="Ormeno-Orrillo E."/>
            <person name="Martinez-Romero J.C."/>
            <person name="Negrete-Yankelevich S."/>
            <person name="Martinez-Romero E."/>
        </authorList>
    </citation>
    <scope>NUCLEOTIDE SEQUENCE [LARGE SCALE GENOMIC DNA]</scope>
    <source>
        <strain evidence="1 2">CCGE525</strain>
    </source>
</reference>
<dbReference type="RefSeq" id="WP_120703361.1">
    <property type="nucleotide sequence ID" value="NZ_CP032694.1"/>
</dbReference>
<proteinExistence type="predicted"/>
<organism evidence="1 2">
    <name type="scientific">Rhizobium jaguaris</name>
    <dbReference type="NCBI Taxonomy" id="1312183"/>
    <lineage>
        <taxon>Bacteria</taxon>
        <taxon>Pseudomonadati</taxon>
        <taxon>Pseudomonadota</taxon>
        <taxon>Alphaproteobacteria</taxon>
        <taxon>Hyphomicrobiales</taxon>
        <taxon>Rhizobiaceae</taxon>
        <taxon>Rhizobium/Agrobacterium group</taxon>
        <taxon>Rhizobium</taxon>
    </lineage>
</organism>
<dbReference type="AlphaFoldDB" id="A0A387FIT1"/>
<dbReference type="Proteomes" id="UP000282195">
    <property type="component" value="Chromosome"/>
</dbReference>
<dbReference type="OrthoDB" id="7946528at2"/>
<evidence type="ECO:0000313" key="2">
    <source>
        <dbReference type="Proteomes" id="UP000282195"/>
    </source>
</evidence>
<name>A0A387FIT1_9HYPH</name>
<dbReference type="EMBL" id="CP032694">
    <property type="protein sequence ID" value="AYG58283.1"/>
    <property type="molecule type" value="Genomic_DNA"/>
</dbReference>
<dbReference type="KEGG" id="rjg:CCGE525_05235"/>
<gene>
    <name evidence="1" type="ORF">CCGE525_05235</name>
</gene>
<protein>
    <submittedName>
        <fullName evidence="1">Uncharacterized protein</fullName>
    </submittedName>
</protein>
<keyword evidence="2" id="KW-1185">Reference proteome</keyword>
<evidence type="ECO:0000313" key="1">
    <source>
        <dbReference type="EMBL" id="AYG58283.1"/>
    </source>
</evidence>
<sequence length="198" mass="21950">MQDILKQQAALQAEADAIVDALDLDSILCITGNPVRVGSSALGVMVRRDIDVTVICKKLDRATHVAIAQIAGQLMLHPRTGAVRFRNDTGFWNKVPEEYPDGLYLGITYRSEDDKDWNLDIWFVDEPERQPDLKHLETILPRLSVTMLETILTIKSALAAGSLAYDKPVPSFLVYEAVLDGGVSGAAEFQTWLKQRLA</sequence>